<dbReference type="InterPro" id="IPR057326">
    <property type="entry name" value="KR_dom"/>
</dbReference>
<dbReference type="GO" id="GO:0016491">
    <property type="term" value="F:oxidoreductase activity"/>
    <property type="evidence" value="ECO:0007669"/>
    <property type="project" value="UniProtKB-KW"/>
</dbReference>
<dbReference type="RefSeq" id="WP_176793469.1">
    <property type="nucleotide sequence ID" value="NZ_FNAP01000004.1"/>
</dbReference>
<dbReference type="AlphaFoldDB" id="A0A1G7B291"/>
<keyword evidence="5" id="KW-1185">Reference proteome</keyword>
<proteinExistence type="inferred from homology"/>
<organism evidence="4 5">
    <name type="scientific">Rhodospira trueperi</name>
    <dbReference type="NCBI Taxonomy" id="69960"/>
    <lineage>
        <taxon>Bacteria</taxon>
        <taxon>Pseudomonadati</taxon>
        <taxon>Pseudomonadota</taxon>
        <taxon>Alphaproteobacteria</taxon>
        <taxon>Rhodospirillales</taxon>
        <taxon>Rhodospirillaceae</taxon>
        <taxon>Rhodospira</taxon>
    </lineage>
</organism>
<evidence type="ECO:0000256" key="1">
    <source>
        <dbReference type="ARBA" id="ARBA00006484"/>
    </source>
</evidence>
<dbReference type="FunFam" id="3.40.50.720:FF:000084">
    <property type="entry name" value="Short-chain dehydrogenase reductase"/>
    <property type="match status" value="1"/>
</dbReference>
<dbReference type="PRINTS" id="PR00081">
    <property type="entry name" value="GDHRDH"/>
</dbReference>
<gene>
    <name evidence="4" type="ORF">SAMN05421720_104164</name>
</gene>
<dbReference type="CDD" id="cd05233">
    <property type="entry name" value="SDR_c"/>
    <property type="match status" value="1"/>
</dbReference>
<dbReference type="PANTHER" id="PTHR43669">
    <property type="entry name" value="5-KETO-D-GLUCONATE 5-REDUCTASE"/>
    <property type="match status" value="1"/>
</dbReference>
<dbReference type="Pfam" id="PF13561">
    <property type="entry name" value="adh_short_C2"/>
    <property type="match status" value="1"/>
</dbReference>
<dbReference type="SUPFAM" id="SSF51735">
    <property type="entry name" value="NAD(P)-binding Rossmann-fold domains"/>
    <property type="match status" value="1"/>
</dbReference>
<evidence type="ECO:0000259" key="3">
    <source>
        <dbReference type="SMART" id="SM00822"/>
    </source>
</evidence>
<dbReference type="InterPro" id="IPR036291">
    <property type="entry name" value="NAD(P)-bd_dom_sf"/>
</dbReference>
<dbReference type="Gene3D" id="3.40.50.720">
    <property type="entry name" value="NAD(P)-binding Rossmann-like Domain"/>
    <property type="match status" value="1"/>
</dbReference>
<dbReference type="InterPro" id="IPR002347">
    <property type="entry name" value="SDR_fam"/>
</dbReference>
<feature type="domain" description="Ketoreductase" evidence="3">
    <location>
        <begin position="7"/>
        <end position="183"/>
    </location>
</feature>
<reference evidence="4 5" key="1">
    <citation type="submission" date="2016-10" db="EMBL/GenBank/DDBJ databases">
        <authorList>
            <person name="de Groot N.N."/>
        </authorList>
    </citation>
    <scope>NUCLEOTIDE SEQUENCE [LARGE SCALE GENOMIC DNA]</scope>
    <source>
        <strain evidence="4 5">ATCC 700224</strain>
    </source>
</reference>
<dbReference type="PANTHER" id="PTHR43669:SF3">
    <property type="entry name" value="ALCOHOL DEHYDROGENASE, PUTATIVE (AFU_ORTHOLOGUE AFUA_3G03445)-RELATED"/>
    <property type="match status" value="1"/>
</dbReference>
<name>A0A1G7B291_9PROT</name>
<dbReference type="SMART" id="SM00822">
    <property type="entry name" value="PKS_KR"/>
    <property type="match status" value="1"/>
</dbReference>
<accession>A0A1G7B291</accession>
<comment type="similarity">
    <text evidence="1">Belongs to the short-chain dehydrogenases/reductases (SDR) family.</text>
</comment>
<keyword evidence="2" id="KW-0560">Oxidoreductase</keyword>
<protein>
    <submittedName>
        <fullName evidence="4">3alpha(Or 20beta)-hydroxysteroid dehydrogenase</fullName>
    </submittedName>
</protein>
<dbReference type="STRING" id="69960.SAMN05421720_104164"/>
<evidence type="ECO:0000313" key="4">
    <source>
        <dbReference type="EMBL" id="SDE20365.1"/>
    </source>
</evidence>
<sequence length="258" mass="26839">MPDLTTQRVLITGARQGLGHAIARRFLADGARVCLFGRGGMEEARRALNAPADSVVAVTGDVRDSADLERATRVMTEAFGGIDGVVTAAGITRIAPIATLTPEQFREIMDINVTGTWLSVRAAVEAMPDLGGWAVLLGSVYGEGGAPDRSAYCASKGAVHNLARALAVELGPRGVRVNVVAPTGVMTPMIRDLIARGLYNQAGVEARTPLGRMATVEEVAAACAFLASPDAGMTTGTILPVDGGWIANGFIQPSNTNR</sequence>
<dbReference type="InterPro" id="IPR020904">
    <property type="entry name" value="Sc_DH/Rdtase_CS"/>
</dbReference>
<dbReference type="PROSITE" id="PS00061">
    <property type="entry name" value="ADH_SHORT"/>
    <property type="match status" value="1"/>
</dbReference>
<evidence type="ECO:0000313" key="5">
    <source>
        <dbReference type="Proteomes" id="UP000199412"/>
    </source>
</evidence>
<dbReference type="EMBL" id="FNAP01000004">
    <property type="protein sequence ID" value="SDE20365.1"/>
    <property type="molecule type" value="Genomic_DNA"/>
</dbReference>
<dbReference type="Proteomes" id="UP000199412">
    <property type="component" value="Unassembled WGS sequence"/>
</dbReference>
<evidence type="ECO:0000256" key="2">
    <source>
        <dbReference type="ARBA" id="ARBA00023002"/>
    </source>
</evidence>